<proteinExistence type="predicted"/>
<dbReference type="OrthoDB" id="2306919at2759"/>
<sequence>MATFKSIHNRLLKIPAPLLPPASPHDPTLTSEIASLQLHPTLETALHLLNLDLPSAHFLARHMQSAPAYEGMYLHGILHRIEGDYDNSRAWYSDVKELEIYSKLWGKGGQTWKAWKEEHGNDGNRESLDDGQKFLDAVQKFKEMNGKGSEKEKASLEKQSKEELDGVIEWCVNKFGTSKMIDASSAWVKPSDEIRKMGEDQVNGDSGRRKF</sequence>
<comment type="caution">
    <text evidence="2">The sequence shown here is derived from an EMBL/GenBank/DDBJ whole genome shotgun (WGS) entry which is preliminary data.</text>
</comment>
<reference evidence="2 3" key="1">
    <citation type="submission" date="2017-12" db="EMBL/GenBank/DDBJ databases">
        <title>Comparative genomics of Botrytis spp.</title>
        <authorList>
            <person name="Valero-Jimenez C.A."/>
            <person name="Tapia P."/>
            <person name="Veloso J."/>
            <person name="Silva-Moreno E."/>
            <person name="Staats M."/>
            <person name="Valdes J.H."/>
            <person name="Van Kan J.A.L."/>
        </authorList>
    </citation>
    <scope>NUCLEOTIDE SEQUENCE [LARGE SCALE GENOMIC DNA]</scope>
    <source>
        <strain evidence="2 3">MUCL435</strain>
    </source>
</reference>
<dbReference type="AlphaFoldDB" id="A0A4S8QYK4"/>
<gene>
    <name evidence="2" type="ORF">BGAL_0165g00200</name>
</gene>
<evidence type="ECO:0000313" key="3">
    <source>
        <dbReference type="Proteomes" id="UP000308671"/>
    </source>
</evidence>
<organism evidence="2 3">
    <name type="scientific">Botrytis galanthina</name>
    <dbReference type="NCBI Taxonomy" id="278940"/>
    <lineage>
        <taxon>Eukaryota</taxon>
        <taxon>Fungi</taxon>
        <taxon>Dikarya</taxon>
        <taxon>Ascomycota</taxon>
        <taxon>Pezizomycotina</taxon>
        <taxon>Leotiomycetes</taxon>
        <taxon>Helotiales</taxon>
        <taxon>Sclerotiniaceae</taxon>
        <taxon>Botrytis</taxon>
    </lineage>
</organism>
<name>A0A4S8QYK4_9HELO</name>
<feature type="region of interest" description="Disordered" evidence="1">
    <location>
        <begin position="192"/>
        <end position="211"/>
    </location>
</feature>
<evidence type="ECO:0000313" key="2">
    <source>
        <dbReference type="EMBL" id="THV50100.1"/>
    </source>
</evidence>
<dbReference type="Proteomes" id="UP000308671">
    <property type="component" value="Unassembled WGS sequence"/>
</dbReference>
<evidence type="ECO:0000256" key="1">
    <source>
        <dbReference type="SAM" id="MobiDB-lite"/>
    </source>
</evidence>
<dbReference type="EMBL" id="PQXL01000165">
    <property type="protein sequence ID" value="THV50100.1"/>
    <property type="molecule type" value="Genomic_DNA"/>
</dbReference>
<keyword evidence="3" id="KW-1185">Reference proteome</keyword>
<accession>A0A4S8QYK4</accession>
<protein>
    <submittedName>
        <fullName evidence="2">Uncharacterized protein</fullName>
    </submittedName>
</protein>